<evidence type="ECO:0000313" key="3">
    <source>
        <dbReference type="EMBL" id="SKA34967.1"/>
    </source>
</evidence>
<dbReference type="InterPro" id="IPR006597">
    <property type="entry name" value="Sel1-like"/>
</dbReference>
<evidence type="ECO:0000256" key="1">
    <source>
        <dbReference type="SAM" id="MobiDB-lite"/>
    </source>
</evidence>
<evidence type="ECO:0000313" key="4">
    <source>
        <dbReference type="Proteomes" id="UP000190135"/>
    </source>
</evidence>
<reference evidence="3 4" key="1">
    <citation type="submission" date="2017-02" db="EMBL/GenBank/DDBJ databases">
        <authorList>
            <person name="Peterson S.W."/>
        </authorList>
    </citation>
    <scope>NUCLEOTIDE SEQUENCE [LARGE SCALE GENOMIC DNA]</scope>
    <source>
        <strain evidence="3 4">USBA 369</strain>
    </source>
</reference>
<dbReference type="PANTHER" id="PTHR11102">
    <property type="entry name" value="SEL-1-LIKE PROTEIN"/>
    <property type="match status" value="1"/>
</dbReference>
<keyword evidence="2" id="KW-0732">Signal</keyword>
<dbReference type="AlphaFoldDB" id="A0A1T4T3J4"/>
<organism evidence="3 4">
    <name type="scientific">Consotaella salsifontis</name>
    <dbReference type="NCBI Taxonomy" id="1365950"/>
    <lineage>
        <taxon>Bacteria</taxon>
        <taxon>Pseudomonadati</taxon>
        <taxon>Pseudomonadota</taxon>
        <taxon>Alphaproteobacteria</taxon>
        <taxon>Hyphomicrobiales</taxon>
        <taxon>Aurantimonadaceae</taxon>
        <taxon>Consotaella</taxon>
    </lineage>
</organism>
<dbReference type="RefSeq" id="WP_078710028.1">
    <property type="nucleotide sequence ID" value="NZ_FUXL01000018.1"/>
</dbReference>
<evidence type="ECO:0000256" key="2">
    <source>
        <dbReference type="SAM" id="SignalP"/>
    </source>
</evidence>
<sequence>MTPARTPLLALVLLLGSGAALAQAPTSGAPAAPTVKAAEPSAKDATPVEKDAAPAEAPAEAKKPAAPSKSAIAFGAYQRELYVTARKLAEPLAKLGDPAAQTLLAEIYTRGLGVRQDAKEAARWYEAAAKAGNPAAEFAYALILLDGKVVEKDANRARELMKAAADAGNPLAQFNYAQMLIQASPAAGFADALPYFRSAAFAGIPDAQYAMAEMLAYGRGVDHIDEPAARQWLRAAASLGHDTAQVELGIWLVNGRGGPADPQEGFLWLRRAAEQGNPIAINRVAHLYKDGVGVTPDKAQAAKWAVLAKRASNTDPELDDFFRGLDEAVQRSALEAANRFDRG</sequence>
<dbReference type="InterPro" id="IPR050767">
    <property type="entry name" value="Sel1_AlgK"/>
</dbReference>
<dbReference type="EMBL" id="FUXL01000018">
    <property type="protein sequence ID" value="SKA34967.1"/>
    <property type="molecule type" value="Genomic_DNA"/>
</dbReference>
<feature type="chain" id="PRO_5012346053" description="TPR repeat" evidence="2">
    <location>
        <begin position="23"/>
        <end position="343"/>
    </location>
</feature>
<protein>
    <recommendedName>
        <fullName evidence="5">TPR repeat</fullName>
    </recommendedName>
</protein>
<dbReference type="SMART" id="SM00671">
    <property type="entry name" value="SEL1"/>
    <property type="match status" value="6"/>
</dbReference>
<accession>A0A1T4T3J4</accession>
<evidence type="ECO:0008006" key="5">
    <source>
        <dbReference type="Google" id="ProtNLM"/>
    </source>
</evidence>
<dbReference type="Proteomes" id="UP000190135">
    <property type="component" value="Unassembled WGS sequence"/>
</dbReference>
<dbReference type="InterPro" id="IPR011990">
    <property type="entry name" value="TPR-like_helical_dom_sf"/>
</dbReference>
<dbReference type="STRING" id="1365950.SAMN05428963_11830"/>
<name>A0A1T4T3J4_9HYPH</name>
<gene>
    <name evidence="3" type="ORF">SAMN05428963_11830</name>
</gene>
<dbReference type="PANTHER" id="PTHR11102:SF160">
    <property type="entry name" value="ERAD-ASSOCIATED E3 UBIQUITIN-PROTEIN LIGASE COMPONENT HRD3"/>
    <property type="match status" value="1"/>
</dbReference>
<dbReference type="Gene3D" id="1.25.40.10">
    <property type="entry name" value="Tetratricopeptide repeat domain"/>
    <property type="match status" value="2"/>
</dbReference>
<dbReference type="SUPFAM" id="SSF81901">
    <property type="entry name" value="HCP-like"/>
    <property type="match status" value="2"/>
</dbReference>
<feature type="signal peptide" evidence="2">
    <location>
        <begin position="1"/>
        <end position="22"/>
    </location>
</feature>
<proteinExistence type="predicted"/>
<dbReference type="Pfam" id="PF08238">
    <property type="entry name" value="Sel1"/>
    <property type="match status" value="5"/>
</dbReference>
<feature type="region of interest" description="Disordered" evidence="1">
    <location>
        <begin position="23"/>
        <end position="64"/>
    </location>
</feature>
<keyword evidence="4" id="KW-1185">Reference proteome</keyword>
<feature type="compositionally biased region" description="Basic and acidic residues" evidence="1">
    <location>
        <begin position="46"/>
        <end position="63"/>
    </location>
</feature>
<dbReference type="OrthoDB" id="9816559at2"/>